<accession>A0AAD5KK68</accession>
<sequence>MSNESITERREFARFNGINFPQFRYAIMLKLKVLRLEKIVLGTEPRPHQVTKSALVLNIKLCVFSVASRTMLMWPVQLSRCCSEFKN</sequence>
<name>A0AAD5KK68_9CRUS</name>
<dbReference type="EMBL" id="WJBH02000008">
    <property type="protein sequence ID" value="KAI9553809.1"/>
    <property type="molecule type" value="Genomic_DNA"/>
</dbReference>
<keyword evidence="2" id="KW-1185">Reference proteome</keyword>
<evidence type="ECO:0000313" key="2">
    <source>
        <dbReference type="Proteomes" id="UP000820818"/>
    </source>
</evidence>
<reference evidence="1 2" key="1">
    <citation type="submission" date="2022-05" db="EMBL/GenBank/DDBJ databases">
        <title>A multi-omics perspective on studying reproductive biology in Daphnia sinensis.</title>
        <authorList>
            <person name="Jia J."/>
        </authorList>
    </citation>
    <scope>NUCLEOTIDE SEQUENCE [LARGE SCALE GENOMIC DNA]</scope>
    <source>
        <strain evidence="1 2">WSL</strain>
    </source>
</reference>
<evidence type="ECO:0000313" key="1">
    <source>
        <dbReference type="EMBL" id="KAI9553809.1"/>
    </source>
</evidence>
<proteinExistence type="predicted"/>
<dbReference type="AlphaFoldDB" id="A0AAD5KK68"/>
<dbReference type="Proteomes" id="UP000820818">
    <property type="component" value="Linkage Group LG8"/>
</dbReference>
<gene>
    <name evidence="1" type="ORF">GHT06_019077</name>
</gene>
<organism evidence="1 2">
    <name type="scientific">Daphnia sinensis</name>
    <dbReference type="NCBI Taxonomy" id="1820382"/>
    <lineage>
        <taxon>Eukaryota</taxon>
        <taxon>Metazoa</taxon>
        <taxon>Ecdysozoa</taxon>
        <taxon>Arthropoda</taxon>
        <taxon>Crustacea</taxon>
        <taxon>Branchiopoda</taxon>
        <taxon>Diplostraca</taxon>
        <taxon>Cladocera</taxon>
        <taxon>Anomopoda</taxon>
        <taxon>Daphniidae</taxon>
        <taxon>Daphnia</taxon>
        <taxon>Daphnia similis group</taxon>
    </lineage>
</organism>
<protein>
    <submittedName>
        <fullName evidence="1">Uncharacterized protein</fullName>
    </submittedName>
</protein>
<comment type="caution">
    <text evidence="1">The sequence shown here is derived from an EMBL/GenBank/DDBJ whole genome shotgun (WGS) entry which is preliminary data.</text>
</comment>